<keyword evidence="9" id="KW-0325">Glycoprotein</keyword>
<feature type="compositionally biased region" description="Pro residues" evidence="11">
    <location>
        <begin position="228"/>
        <end position="237"/>
    </location>
</feature>
<keyword evidence="7 12" id="KW-0472">Membrane</keyword>
<dbReference type="GeneID" id="114452991"/>
<dbReference type="PRINTS" id="PR01472">
    <property type="entry name" value="ICAMVCAM1"/>
</dbReference>
<evidence type="ECO:0000256" key="10">
    <source>
        <dbReference type="ARBA" id="ARBA00023319"/>
    </source>
</evidence>
<feature type="signal peptide" evidence="13">
    <location>
        <begin position="1"/>
        <end position="17"/>
    </location>
</feature>
<dbReference type="InterPro" id="IPR003598">
    <property type="entry name" value="Ig_sub2"/>
</dbReference>
<evidence type="ECO:0000256" key="9">
    <source>
        <dbReference type="ARBA" id="ARBA00023180"/>
    </source>
</evidence>
<keyword evidence="3 13" id="KW-0732">Signal</keyword>
<evidence type="ECO:0000256" key="12">
    <source>
        <dbReference type="SAM" id="Phobius"/>
    </source>
</evidence>
<dbReference type="SMART" id="SM00409">
    <property type="entry name" value="IG"/>
    <property type="match status" value="2"/>
</dbReference>
<dbReference type="PANTHER" id="PTHR13771">
    <property type="entry name" value="INTERCELLULAR ADHESION MOLECULE"/>
    <property type="match status" value="1"/>
</dbReference>
<gene>
    <name evidence="16" type="primary">LOC114452991</name>
</gene>
<dbReference type="InterPro" id="IPR003987">
    <property type="entry name" value="ICAM_VCAM_N"/>
</dbReference>
<feature type="domain" description="Ig-like" evidence="14">
    <location>
        <begin position="569"/>
        <end position="650"/>
    </location>
</feature>
<sequence>MFFLVLLSIVCIHHVSSTETCVHLPAFTTSRVVVKHGDPTNATCIVCQYNCRNVSYSGLEVPIGNYSQEENEAVLRWKADTVTEWDLSFKCYYVDNYNVQCSNTLQVTVYQPPTSVSISFINQTESAPGCEQYSLQCTVQGVAPVENLTVTFYRGHTELGQQKSDRKQKKPATEVFDLTINTTKEDAGADYWCEARLELGPEGPQPPPVMASGKLSATFYCLESDPTTLPPNNPTTPPTATTTVSTTTRPAMTTTTTPTTPPKITTDPNSSTGNTSVHRCIMCFMLLLFALLRKWQRAGPPLDIYSSSSFYFRIQTDLSPPAWEQRVFLFHQRTFIHNPPGRGNMSSLYICLVVCLWSSLRGFHVSANCNETCTDKPVFTPPRLAVMYGDPFSMTCQVCKQDCDEDSPLGVETPIGVKKQNGTEVLWTVDKTTEWDMRPKCYYENNDGVQCCTTASVIVYQPPVNVSIRFVNHSGPLLAGHQYTVQCTVQDVAPVGNLIVTFYRGETELGQQRSDMKQKKPVTEVLTWTIYAREEDGEASYWCKAKLALESKEPFVDSENLITTVHYGPQVPTNTRVIKITEGSPLYLDCSAKGNPSPTYAWMVPPKVHPESSHDGADLTIQTVSFDHAGDYSCNVRNTVGNVTRTFRVEVQVNLTPYIISAVVIAAVLLFGGLFIGLLIFYRRYKMGQYNLKDVFRLQTRHVAVPVDG</sequence>
<keyword evidence="4" id="KW-0677">Repeat</keyword>
<proteinExistence type="predicted"/>
<keyword evidence="6 12" id="KW-1133">Transmembrane helix</keyword>
<keyword evidence="15" id="KW-1185">Reference proteome</keyword>
<dbReference type="InterPro" id="IPR047012">
    <property type="entry name" value="ICAM_VCAM"/>
</dbReference>
<dbReference type="AlphaFoldDB" id="A0A6P7KFX0"/>
<evidence type="ECO:0000256" key="5">
    <source>
        <dbReference type="ARBA" id="ARBA00022889"/>
    </source>
</evidence>
<dbReference type="InterPro" id="IPR007110">
    <property type="entry name" value="Ig-like_dom"/>
</dbReference>
<dbReference type="PROSITE" id="PS50835">
    <property type="entry name" value="IG_LIKE"/>
    <property type="match status" value="2"/>
</dbReference>
<protein>
    <submittedName>
        <fullName evidence="16">Uncharacterized protein LOC114452991</fullName>
    </submittedName>
</protein>
<dbReference type="PANTHER" id="PTHR13771:SF9">
    <property type="entry name" value="INTERCELLULAR ADHESION MOLECULE 5"/>
    <property type="match status" value="1"/>
</dbReference>
<evidence type="ECO:0000256" key="2">
    <source>
        <dbReference type="ARBA" id="ARBA00022692"/>
    </source>
</evidence>
<evidence type="ECO:0000256" key="7">
    <source>
        <dbReference type="ARBA" id="ARBA00023136"/>
    </source>
</evidence>
<evidence type="ECO:0000313" key="15">
    <source>
        <dbReference type="Proteomes" id="UP000515145"/>
    </source>
</evidence>
<evidence type="ECO:0000313" key="16">
    <source>
        <dbReference type="RefSeq" id="XP_028288425.1"/>
    </source>
</evidence>
<dbReference type="Gene3D" id="2.60.40.10">
    <property type="entry name" value="Immunoglobulins"/>
    <property type="match status" value="5"/>
</dbReference>
<feature type="region of interest" description="Disordered" evidence="11">
    <location>
        <begin position="227"/>
        <end position="271"/>
    </location>
</feature>
<organism evidence="15 16">
    <name type="scientific">Parambassis ranga</name>
    <name type="common">Indian glassy fish</name>
    <dbReference type="NCBI Taxonomy" id="210632"/>
    <lineage>
        <taxon>Eukaryota</taxon>
        <taxon>Metazoa</taxon>
        <taxon>Chordata</taxon>
        <taxon>Craniata</taxon>
        <taxon>Vertebrata</taxon>
        <taxon>Euteleostomi</taxon>
        <taxon>Actinopterygii</taxon>
        <taxon>Neopterygii</taxon>
        <taxon>Teleostei</taxon>
        <taxon>Neoteleostei</taxon>
        <taxon>Acanthomorphata</taxon>
        <taxon>Ovalentaria</taxon>
        <taxon>Ambassidae</taxon>
        <taxon>Parambassis</taxon>
    </lineage>
</organism>
<evidence type="ECO:0000256" key="3">
    <source>
        <dbReference type="ARBA" id="ARBA00022729"/>
    </source>
</evidence>
<dbReference type="SMART" id="SM00408">
    <property type="entry name" value="IGc2"/>
    <property type="match status" value="1"/>
</dbReference>
<evidence type="ECO:0000259" key="14">
    <source>
        <dbReference type="PROSITE" id="PS50835"/>
    </source>
</evidence>
<evidence type="ECO:0000256" key="1">
    <source>
        <dbReference type="ARBA" id="ARBA00004479"/>
    </source>
</evidence>
<evidence type="ECO:0000256" key="4">
    <source>
        <dbReference type="ARBA" id="ARBA00022737"/>
    </source>
</evidence>
<dbReference type="OrthoDB" id="5843397at2759"/>
<keyword evidence="5" id="KW-0130">Cell adhesion</keyword>
<evidence type="ECO:0000256" key="6">
    <source>
        <dbReference type="ARBA" id="ARBA00022989"/>
    </source>
</evidence>
<comment type="subcellular location">
    <subcellularLocation>
        <location evidence="1">Membrane</location>
        <topology evidence="1">Single-pass type I membrane protein</topology>
    </subcellularLocation>
</comment>
<dbReference type="InParanoid" id="A0A6P7KFX0"/>
<dbReference type="GO" id="GO:0016020">
    <property type="term" value="C:membrane"/>
    <property type="evidence" value="ECO:0007669"/>
    <property type="project" value="UniProtKB-SubCell"/>
</dbReference>
<reference evidence="16" key="1">
    <citation type="submission" date="2025-08" db="UniProtKB">
        <authorList>
            <consortium name="RefSeq"/>
        </authorList>
    </citation>
    <scope>IDENTIFICATION</scope>
</reference>
<dbReference type="Pfam" id="PF13927">
    <property type="entry name" value="Ig_3"/>
    <property type="match status" value="1"/>
</dbReference>
<keyword evidence="2 12" id="KW-0812">Transmembrane</keyword>
<evidence type="ECO:0000256" key="8">
    <source>
        <dbReference type="ARBA" id="ARBA00023157"/>
    </source>
</evidence>
<dbReference type="Proteomes" id="UP000515145">
    <property type="component" value="Chromosome 1"/>
</dbReference>
<dbReference type="SUPFAM" id="SSF48726">
    <property type="entry name" value="Immunoglobulin"/>
    <property type="match status" value="3"/>
</dbReference>
<dbReference type="InterPro" id="IPR003599">
    <property type="entry name" value="Ig_sub"/>
</dbReference>
<accession>A0A6P7KFX0</accession>
<evidence type="ECO:0000256" key="13">
    <source>
        <dbReference type="SAM" id="SignalP"/>
    </source>
</evidence>
<feature type="chain" id="PRO_5028402408" evidence="13">
    <location>
        <begin position="18"/>
        <end position="709"/>
    </location>
</feature>
<dbReference type="GO" id="GO:0098609">
    <property type="term" value="P:cell-cell adhesion"/>
    <property type="evidence" value="ECO:0007669"/>
    <property type="project" value="InterPro"/>
</dbReference>
<dbReference type="GO" id="GO:0005178">
    <property type="term" value="F:integrin binding"/>
    <property type="evidence" value="ECO:0007669"/>
    <property type="project" value="InterPro"/>
</dbReference>
<keyword evidence="8" id="KW-1015">Disulfide bond</keyword>
<dbReference type="InterPro" id="IPR036179">
    <property type="entry name" value="Ig-like_dom_sf"/>
</dbReference>
<feature type="transmembrane region" description="Helical" evidence="12">
    <location>
        <begin position="658"/>
        <end position="682"/>
    </location>
</feature>
<feature type="compositionally biased region" description="Low complexity" evidence="11">
    <location>
        <begin position="238"/>
        <end position="268"/>
    </location>
</feature>
<keyword evidence="10" id="KW-0393">Immunoglobulin domain</keyword>
<evidence type="ECO:0000256" key="11">
    <source>
        <dbReference type="SAM" id="MobiDB-lite"/>
    </source>
</evidence>
<name>A0A6P7KFX0_9TELE</name>
<feature type="domain" description="Ig-like" evidence="14">
    <location>
        <begin position="113"/>
        <end position="195"/>
    </location>
</feature>
<dbReference type="RefSeq" id="XP_028288425.1">
    <property type="nucleotide sequence ID" value="XM_028432624.1"/>
</dbReference>
<dbReference type="InterPro" id="IPR013783">
    <property type="entry name" value="Ig-like_fold"/>
</dbReference>